<dbReference type="EMBL" id="LUTY01000617">
    <property type="protein sequence ID" value="OAD22992.1"/>
    <property type="molecule type" value="Genomic_DNA"/>
</dbReference>
<protein>
    <submittedName>
        <fullName evidence="1">Uncharacterized protein</fullName>
    </submittedName>
</protein>
<keyword evidence="2" id="KW-1185">Reference proteome</keyword>
<reference evidence="1 2" key="1">
    <citation type="submission" date="2016-05" db="EMBL/GenBank/DDBJ databases">
        <title>Single-cell genome of chain-forming Candidatus Thiomargarita nelsonii and comparison to other large sulfur-oxidizing bacteria.</title>
        <authorList>
            <person name="Winkel M."/>
            <person name="Salman V."/>
            <person name="Woyke T."/>
            <person name="Schulz-Vogt H."/>
            <person name="Richter M."/>
            <person name="Flood B."/>
            <person name="Bailey J."/>
            <person name="Amann R."/>
            <person name="Mussmann M."/>
        </authorList>
    </citation>
    <scope>NUCLEOTIDE SEQUENCE [LARGE SCALE GENOMIC DNA]</scope>
    <source>
        <strain evidence="1 2">THI036</strain>
    </source>
</reference>
<name>A0A176S4F1_9GAMM</name>
<gene>
    <name evidence="1" type="ORF">THIOM_001183</name>
</gene>
<sequence>MHLCAASFALIRHLFGTTLPQVPFATKTSNVTLPPVFGFLISYFPLHDRSIAAASSVKVVAINKPLMIAENLLRFMIASV</sequence>
<dbReference type="AlphaFoldDB" id="A0A176S4F1"/>
<proteinExistence type="predicted"/>
<organism evidence="1 2">
    <name type="scientific">Candidatus Thiomargarita nelsonii</name>
    <dbReference type="NCBI Taxonomy" id="1003181"/>
    <lineage>
        <taxon>Bacteria</taxon>
        <taxon>Pseudomonadati</taxon>
        <taxon>Pseudomonadota</taxon>
        <taxon>Gammaproteobacteria</taxon>
        <taxon>Thiotrichales</taxon>
        <taxon>Thiotrichaceae</taxon>
        <taxon>Thiomargarita</taxon>
    </lineage>
</organism>
<evidence type="ECO:0000313" key="1">
    <source>
        <dbReference type="EMBL" id="OAD22992.1"/>
    </source>
</evidence>
<accession>A0A176S4F1</accession>
<evidence type="ECO:0000313" key="2">
    <source>
        <dbReference type="Proteomes" id="UP000076962"/>
    </source>
</evidence>
<dbReference type="Proteomes" id="UP000076962">
    <property type="component" value="Unassembled WGS sequence"/>
</dbReference>
<comment type="caution">
    <text evidence="1">The sequence shown here is derived from an EMBL/GenBank/DDBJ whole genome shotgun (WGS) entry which is preliminary data.</text>
</comment>